<dbReference type="InterPro" id="IPR033132">
    <property type="entry name" value="GH_1_N_CS"/>
</dbReference>
<dbReference type="GeneID" id="113865442"/>
<evidence type="ECO:0000256" key="1">
    <source>
        <dbReference type="ARBA" id="ARBA00010838"/>
    </source>
</evidence>
<dbReference type="GO" id="GO:0008422">
    <property type="term" value="F:beta-glucosidase activity"/>
    <property type="evidence" value="ECO:0007669"/>
    <property type="project" value="UniProtKB-ARBA"/>
</dbReference>
<dbReference type="KEGG" id="aprc:113865442"/>
<dbReference type="RefSeq" id="XP_027355791.1">
    <property type="nucleotide sequence ID" value="XM_027499990.1"/>
</dbReference>
<proteinExistence type="inferred from homology"/>
<keyword evidence="7" id="KW-0812">Transmembrane</keyword>
<keyword evidence="3 6" id="KW-0326">Glycosidase</keyword>
<evidence type="ECO:0000256" key="2">
    <source>
        <dbReference type="ARBA" id="ARBA00022801"/>
    </source>
</evidence>
<evidence type="ECO:0000256" key="4">
    <source>
        <dbReference type="PROSITE-ProRule" id="PRU10055"/>
    </source>
</evidence>
<dbReference type="InterPro" id="IPR017853">
    <property type="entry name" value="GH"/>
</dbReference>
<dbReference type="AlphaFoldDB" id="A0A8B8LHE8"/>
<keyword evidence="7" id="KW-1133">Transmembrane helix</keyword>
<name>A0A8B8LHE8_ABRPR</name>
<feature type="active site" description="Nucleophile" evidence="4">
    <location>
        <position position="432"/>
    </location>
</feature>
<dbReference type="PANTHER" id="PTHR10353:SF137">
    <property type="entry name" value="MYROSINASE 3-RELATED"/>
    <property type="match status" value="1"/>
</dbReference>
<comment type="similarity">
    <text evidence="1 5">Belongs to the glycosyl hydrolase 1 family.</text>
</comment>
<gene>
    <name evidence="9" type="primary">LOC113865442</name>
</gene>
<evidence type="ECO:0000256" key="5">
    <source>
        <dbReference type="RuleBase" id="RU003690"/>
    </source>
</evidence>
<keyword evidence="8" id="KW-1185">Reference proteome</keyword>
<keyword evidence="7" id="KW-0472">Membrane</keyword>
<dbReference type="PANTHER" id="PTHR10353">
    <property type="entry name" value="GLYCOSYL HYDROLASE"/>
    <property type="match status" value="1"/>
</dbReference>
<dbReference type="PRINTS" id="PR00131">
    <property type="entry name" value="GLHYDRLASE1"/>
</dbReference>
<evidence type="ECO:0000256" key="6">
    <source>
        <dbReference type="RuleBase" id="RU004468"/>
    </source>
</evidence>
<feature type="transmembrane region" description="Helical" evidence="7">
    <location>
        <begin position="12"/>
        <end position="35"/>
    </location>
</feature>
<dbReference type="InterPro" id="IPR018120">
    <property type="entry name" value="Glyco_hydro_1_AS"/>
</dbReference>
<dbReference type="InterPro" id="IPR001360">
    <property type="entry name" value="Glyco_hydro_1"/>
</dbReference>
<dbReference type="PROSITE" id="PS00572">
    <property type="entry name" value="GLYCOSYL_HYDROL_F1_1"/>
    <property type="match status" value="1"/>
</dbReference>
<evidence type="ECO:0000256" key="3">
    <source>
        <dbReference type="ARBA" id="ARBA00023295"/>
    </source>
</evidence>
<reference evidence="8" key="1">
    <citation type="journal article" date="2019" name="Toxins">
        <title>Detection of Abrin-Like and Prepropulchellin-Like Toxin Genes and Transcripts Using Whole Genome Sequencing and Full-Length Transcript Sequencing of Abrus precatorius.</title>
        <authorList>
            <person name="Hovde B.T."/>
            <person name="Daligault H.E."/>
            <person name="Hanschen E.R."/>
            <person name="Kunde Y.A."/>
            <person name="Johnson M.B."/>
            <person name="Starkenburg S.R."/>
            <person name="Johnson S.L."/>
        </authorList>
    </citation>
    <scope>NUCLEOTIDE SEQUENCE [LARGE SCALE GENOMIC DNA]</scope>
</reference>
<evidence type="ECO:0000256" key="7">
    <source>
        <dbReference type="SAM" id="Phobius"/>
    </source>
</evidence>
<dbReference type="Pfam" id="PF00232">
    <property type="entry name" value="Glyco_hydro_1"/>
    <property type="match status" value="1"/>
</dbReference>
<dbReference type="PROSITE" id="PS00653">
    <property type="entry name" value="GLYCOSYL_HYDROL_F1_2"/>
    <property type="match status" value="1"/>
</dbReference>
<accession>A0A8B8LHE8</accession>
<organism evidence="8 9">
    <name type="scientific">Abrus precatorius</name>
    <name type="common">Indian licorice</name>
    <name type="synonym">Glycine abrus</name>
    <dbReference type="NCBI Taxonomy" id="3816"/>
    <lineage>
        <taxon>Eukaryota</taxon>
        <taxon>Viridiplantae</taxon>
        <taxon>Streptophyta</taxon>
        <taxon>Embryophyta</taxon>
        <taxon>Tracheophyta</taxon>
        <taxon>Spermatophyta</taxon>
        <taxon>Magnoliopsida</taxon>
        <taxon>eudicotyledons</taxon>
        <taxon>Gunneridae</taxon>
        <taxon>Pentapetalae</taxon>
        <taxon>rosids</taxon>
        <taxon>fabids</taxon>
        <taxon>Fabales</taxon>
        <taxon>Fabaceae</taxon>
        <taxon>Papilionoideae</taxon>
        <taxon>50 kb inversion clade</taxon>
        <taxon>NPAAA clade</taxon>
        <taxon>indigoferoid/millettioid clade</taxon>
        <taxon>Abreae</taxon>
        <taxon>Abrus</taxon>
    </lineage>
</organism>
<dbReference type="Proteomes" id="UP000694853">
    <property type="component" value="Unplaced"/>
</dbReference>
<dbReference type="Gene3D" id="3.20.20.80">
    <property type="entry name" value="Glycosidases"/>
    <property type="match status" value="1"/>
</dbReference>
<protein>
    <submittedName>
        <fullName evidence="9">Non-cyanogenic beta-glucosidase-like</fullName>
    </submittedName>
</protein>
<evidence type="ECO:0000313" key="8">
    <source>
        <dbReference type="Proteomes" id="UP000694853"/>
    </source>
</evidence>
<sequence length="526" mass="60282">MCSEEHSTLTHLVMAFKGHFLLPILPFLIVFSFTVTDSLPFSPLLDATASLNRSSFPHGFIFGAGSSAYQFEGAANEGGRGPSIWDTFTHNHPEKVRDGTTGDVAVDQYHHYKEDVGIMKDMNFDSYRFSISWPRILPKGKLSGGINQEGIKYYNNLINELLANGIQPFVTLFHWDLPQALDDEYGGFLSSRVVDDFRDYVDICFKEFGDRVKLWVTLNEPWLFSQGGYAVGNTAPGRCSDPQCLGGNSGTEPYIVAHNQLLAHAEAVHVYKTKYQAQQKGKIGITLVSNWYMPLAENSTSDEKAAKRALDFQYGWFMEPLTTGDYSTNMRALVGSRLPKFSKWQATQVNGSYDFIGINYYSSNYVNGLPRQSNARPSYMTDSLTNTSYERNGRPLGLRAASTWMYFWPRGLRDLLIYTKHKYNNPVIYITENGMNEFNDPTLSVEEALMDIYRIDYYYRHFYYLREAIKAGVNVRGYFAWSFLDDYEFFAGYTVRFGLNYIDYKDGLKRYPKLSALWYKNFLKRN</sequence>
<dbReference type="FunFam" id="3.20.20.80:FF:000020">
    <property type="entry name" value="Beta-glucosidase 12"/>
    <property type="match status" value="1"/>
</dbReference>
<reference evidence="9" key="2">
    <citation type="submission" date="2025-08" db="UniProtKB">
        <authorList>
            <consortium name="RefSeq"/>
        </authorList>
    </citation>
    <scope>IDENTIFICATION</scope>
    <source>
        <tissue evidence="9">Young leaves</tissue>
    </source>
</reference>
<evidence type="ECO:0000313" key="9">
    <source>
        <dbReference type="RefSeq" id="XP_027355791.1"/>
    </source>
</evidence>
<dbReference type="OrthoDB" id="65569at2759"/>
<dbReference type="SUPFAM" id="SSF51445">
    <property type="entry name" value="(Trans)glycosidases"/>
    <property type="match status" value="1"/>
</dbReference>
<keyword evidence="2 6" id="KW-0378">Hydrolase</keyword>
<dbReference type="GO" id="GO:0005975">
    <property type="term" value="P:carbohydrate metabolic process"/>
    <property type="evidence" value="ECO:0007669"/>
    <property type="project" value="InterPro"/>
</dbReference>